<evidence type="ECO:0000313" key="12">
    <source>
        <dbReference type="EMBL" id="GKS80382.1"/>
    </source>
</evidence>
<dbReference type="Proteomes" id="UP001055149">
    <property type="component" value="Unassembled WGS sequence"/>
</dbReference>
<keyword evidence="6" id="KW-0067">ATP-binding</keyword>
<comment type="caution">
    <text evidence="12">The sequence shown here is derived from an EMBL/GenBank/DDBJ whole genome shotgun (WGS) entry which is preliminary data.</text>
</comment>
<evidence type="ECO:0000256" key="3">
    <source>
        <dbReference type="ARBA" id="ARBA00022679"/>
    </source>
</evidence>
<keyword evidence="4" id="KW-0547">Nucleotide-binding</keyword>
<feature type="domain" description="GHMP kinase C-terminal" evidence="11">
    <location>
        <begin position="223"/>
        <end position="303"/>
    </location>
</feature>
<dbReference type="Pfam" id="PF00288">
    <property type="entry name" value="GHMP_kinases_N"/>
    <property type="match status" value="1"/>
</dbReference>
<dbReference type="InterPro" id="IPR013750">
    <property type="entry name" value="GHMP_kinase_C_dom"/>
</dbReference>
<reference evidence="12" key="1">
    <citation type="journal article" date="2022" name="Int. J. Syst. Evol. Microbiol.">
        <title>A novel species of lactic acid bacteria, Ligilactobacillus pabuli sp. nov., isolated from alfalfa silage.</title>
        <authorList>
            <person name="Tohno M."/>
            <person name="Tanizawa Y."/>
            <person name="Sawada H."/>
            <person name="Sakamoto M."/>
            <person name="Ohkuma M."/>
            <person name="Kobayashi H."/>
        </authorList>
    </citation>
    <scope>NUCLEOTIDE SEQUENCE</scope>
    <source>
        <strain evidence="12">AF129</strain>
    </source>
</reference>
<keyword evidence="5 12" id="KW-0418">Kinase</keyword>
<keyword evidence="7" id="KW-0460">Magnesium</keyword>
<dbReference type="PANTHER" id="PTHR43290">
    <property type="entry name" value="MEVALONATE KINASE"/>
    <property type="match status" value="1"/>
</dbReference>
<dbReference type="SUPFAM" id="SSF54211">
    <property type="entry name" value="Ribosomal protein S5 domain 2-like"/>
    <property type="match status" value="1"/>
</dbReference>
<evidence type="ECO:0000256" key="9">
    <source>
        <dbReference type="ARBA" id="ARBA00029438"/>
    </source>
</evidence>
<evidence type="ECO:0000256" key="1">
    <source>
        <dbReference type="ARBA" id="ARBA00022490"/>
    </source>
</evidence>
<dbReference type="NCBIfam" id="TIGR00549">
    <property type="entry name" value="mevalon_kin"/>
    <property type="match status" value="1"/>
</dbReference>
<dbReference type="Gene3D" id="3.30.70.890">
    <property type="entry name" value="GHMP kinase, C-terminal domain"/>
    <property type="match status" value="1"/>
</dbReference>
<keyword evidence="13" id="KW-1185">Reference proteome</keyword>
<comment type="pathway">
    <text evidence="9">Isoprenoid biosynthesis; isopentenyl diphosphate biosynthesis via mevalonate pathway; isopentenyl diphosphate from (R)-mevalonate: step 1/3.</text>
</comment>
<evidence type="ECO:0000256" key="4">
    <source>
        <dbReference type="ARBA" id="ARBA00022741"/>
    </source>
</evidence>
<evidence type="ECO:0000256" key="8">
    <source>
        <dbReference type="ARBA" id="ARBA00023098"/>
    </source>
</evidence>
<dbReference type="EMBL" id="BQXH01000001">
    <property type="protein sequence ID" value="GKS80382.1"/>
    <property type="molecule type" value="Genomic_DNA"/>
</dbReference>
<dbReference type="InterPro" id="IPR006205">
    <property type="entry name" value="Mev_gal_kin"/>
</dbReference>
<evidence type="ECO:0000256" key="7">
    <source>
        <dbReference type="ARBA" id="ARBA00022842"/>
    </source>
</evidence>
<proteinExistence type="predicted"/>
<feature type="domain" description="GHMP kinase N-terminal" evidence="10">
    <location>
        <begin position="80"/>
        <end position="155"/>
    </location>
</feature>
<dbReference type="Gene3D" id="3.30.230.10">
    <property type="match status" value="1"/>
</dbReference>
<keyword evidence="2" id="KW-0444">Lipid biosynthesis</keyword>
<dbReference type="SUPFAM" id="SSF55060">
    <property type="entry name" value="GHMP Kinase, C-terminal domain"/>
    <property type="match status" value="1"/>
</dbReference>
<dbReference type="PANTHER" id="PTHR43290:SF2">
    <property type="entry name" value="MEVALONATE KINASE"/>
    <property type="match status" value="1"/>
</dbReference>
<sequence length="324" mass="34704">MERRTDGSGHSHAKIILIGEHSVVYGQPAIALPLTTIQAEARLSFRKDHQQLLRSSYFDGPLEDLPSQMAGLGHLIKTILQQEHQEQVGFTLTIESHLPAERGMGSSAAVAIAIIRCLYDAFHLNLTHSQTLRLADISETDTHKNPSGLDAATAASDNPIWLIRGHEPSPLPINMDAYLLICDSGIKGQTSKAIQLVKSHLAQSPVATQKHLSGLGQLTLQVREQLAQNDVVGLGQSLNQAQQHLKAIGVSTPGLDHLIQLAVQNGALGSKLTGGGCGGCFINLAPNRTVAEKLATILQEHGITNYWIQPLSPNAGGAACKIRQ</sequence>
<dbReference type="GO" id="GO:0016301">
    <property type="term" value="F:kinase activity"/>
    <property type="evidence" value="ECO:0007669"/>
    <property type="project" value="UniProtKB-KW"/>
</dbReference>
<dbReference type="InterPro" id="IPR020568">
    <property type="entry name" value="Ribosomal_Su5_D2-typ_SF"/>
</dbReference>
<evidence type="ECO:0000256" key="5">
    <source>
        <dbReference type="ARBA" id="ARBA00022777"/>
    </source>
</evidence>
<dbReference type="Pfam" id="PF08544">
    <property type="entry name" value="GHMP_kinases_C"/>
    <property type="match status" value="1"/>
</dbReference>
<keyword evidence="1" id="KW-0963">Cytoplasm</keyword>
<protein>
    <submittedName>
        <fullName evidence="12">Mevalonate kinase</fullName>
    </submittedName>
</protein>
<evidence type="ECO:0000313" key="13">
    <source>
        <dbReference type="Proteomes" id="UP001055149"/>
    </source>
</evidence>
<evidence type="ECO:0000256" key="6">
    <source>
        <dbReference type="ARBA" id="ARBA00022840"/>
    </source>
</evidence>
<dbReference type="InterPro" id="IPR014721">
    <property type="entry name" value="Ribsml_uS5_D2-typ_fold_subgr"/>
</dbReference>
<organism evidence="12 13">
    <name type="scientific">Ligilactobacillus pabuli</name>
    <dbReference type="NCBI Taxonomy" id="2886039"/>
    <lineage>
        <taxon>Bacteria</taxon>
        <taxon>Bacillati</taxon>
        <taxon>Bacillota</taxon>
        <taxon>Bacilli</taxon>
        <taxon>Lactobacillales</taxon>
        <taxon>Lactobacillaceae</taxon>
        <taxon>Ligilactobacillus</taxon>
    </lineage>
</organism>
<evidence type="ECO:0000259" key="11">
    <source>
        <dbReference type="Pfam" id="PF08544"/>
    </source>
</evidence>
<accession>A0ABQ5JED6</accession>
<name>A0ABQ5JED6_9LACO</name>
<keyword evidence="8" id="KW-0443">Lipid metabolism</keyword>
<keyword evidence="3" id="KW-0808">Transferase</keyword>
<evidence type="ECO:0000259" key="10">
    <source>
        <dbReference type="Pfam" id="PF00288"/>
    </source>
</evidence>
<dbReference type="RefSeq" id="WP_244053870.1">
    <property type="nucleotide sequence ID" value="NZ_BQXH01000001.1"/>
</dbReference>
<dbReference type="InterPro" id="IPR036554">
    <property type="entry name" value="GHMP_kinase_C_sf"/>
</dbReference>
<dbReference type="InterPro" id="IPR006204">
    <property type="entry name" value="GHMP_kinase_N_dom"/>
</dbReference>
<dbReference type="PRINTS" id="PR00959">
    <property type="entry name" value="MEVGALKINASE"/>
</dbReference>
<gene>
    <name evidence="12" type="primary">eRG</name>
    <name evidence="12" type="ORF">LPAF129_00670</name>
</gene>
<evidence type="ECO:0000256" key="2">
    <source>
        <dbReference type="ARBA" id="ARBA00022516"/>
    </source>
</evidence>